<reference evidence="1" key="1">
    <citation type="submission" date="2014-12" db="EMBL/GenBank/DDBJ databases">
        <title>Insight into the proteome of Arion vulgaris.</title>
        <authorList>
            <person name="Aradska J."/>
            <person name="Bulat T."/>
            <person name="Smidak R."/>
            <person name="Sarate P."/>
            <person name="Gangsoo J."/>
            <person name="Sialana F."/>
            <person name="Bilban M."/>
            <person name="Lubec G."/>
        </authorList>
    </citation>
    <scope>NUCLEOTIDE SEQUENCE</scope>
    <source>
        <tissue evidence="1">Skin</tissue>
    </source>
</reference>
<feature type="non-terminal residue" evidence="1">
    <location>
        <position position="1"/>
    </location>
</feature>
<feature type="non-terminal residue" evidence="1">
    <location>
        <position position="137"/>
    </location>
</feature>
<proteinExistence type="predicted"/>
<sequence>KHYDLDYDNIVDNSQKKRQLLTRSYQHLLPRKCGQLVTSSLWTIYEEPEGVTDEVFPNISQEPSVGKLSSNGHNSIYQHISSSLKSQTHITSSDLICARNDNYSRFSYSSNVGQRVVAPTSSICDEINKNHILLQDA</sequence>
<accession>A0A0B6ZLC4</accession>
<name>A0A0B6ZLC4_9EUPU</name>
<dbReference type="EMBL" id="HACG01021660">
    <property type="protein sequence ID" value="CEK68525.1"/>
    <property type="molecule type" value="Transcribed_RNA"/>
</dbReference>
<evidence type="ECO:0000313" key="1">
    <source>
        <dbReference type="EMBL" id="CEK68525.1"/>
    </source>
</evidence>
<organism evidence="1">
    <name type="scientific">Arion vulgaris</name>
    <dbReference type="NCBI Taxonomy" id="1028688"/>
    <lineage>
        <taxon>Eukaryota</taxon>
        <taxon>Metazoa</taxon>
        <taxon>Spiralia</taxon>
        <taxon>Lophotrochozoa</taxon>
        <taxon>Mollusca</taxon>
        <taxon>Gastropoda</taxon>
        <taxon>Heterobranchia</taxon>
        <taxon>Euthyneura</taxon>
        <taxon>Panpulmonata</taxon>
        <taxon>Eupulmonata</taxon>
        <taxon>Stylommatophora</taxon>
        <taxon>Helicina</taxon>
        <taxon>Arionoidea</taxon>
        <taxon>Arionidae</taxon>
        <taxon>Arion</taxon>
    </lineage>
</organism>
<dbReference type="AlphaFoldDB" id="A0A0B6ZLC4"/>
<gene>
    <name evidence="1" type="primary">ORF66613</name>
</gene>
<protein>
    <submittedName>
        <fullName evidence="1">Uncharacterized protein</fullName>
    </submittedName>
</protein>